<accession>A0A5B2WPX7</accession>
<dbReference type="InterPro" id="IPR041667">
    <property type="entry name" value="Cupin_8"/>
</dbReference>
<evidence type="ECO:0000259" key="1">
    <source>
        <dbReference type="PROSITE" id="PS51184"/>
    </source>
</evidence>
<name>A0A5B2WPX7_9PSEU</name>
<reference evidence="2 3" key="2">
    <citation type="submission" date="2019-09" db="EMBL/GenBank/DDBJ databases">
        <authorList>
            <person name="Jin C."/>
        </authorList>
    </citation>
    <scope>NUCLEOTIDE SEQUENCE [LARGE SCALE GENOMIC DNA]</scope>
    <source>
        <strain evidence="2 3">AN110305</strain>
    </source>
</reference>
<dbReference type="InterPro" id="IPR003347">
    <property type="entry name" value="JmjC_dom"/>
</dbReference>
<dbReference type="Proteomes" id="UP000323454">
    <property type="component" value="Unassembled WGS sequence"/>
</dbReference>
<reference evidence="2 3" key="1">
    <citation type="submission" date="2019-09" db="EMBL/GenBank/DDBJ databases">
        <title>Goodfellowia gen. nov., a new genus of the Pseudonocardineae related to Actinoalloteichus, containing Goodfellowia coeruleoviolacea gen. nov., comb. nov. gen. nov., comb. nov.</title>
        <authorList>
            <person name="Labeda D."/>
        </authorList>
    </citation>
    <scope>NUCLEOTIDE SEQUENCE [LARGE SCALE GENOMIC DNA]</scope>
    <source>
        <strain evidence="2 3">AN110305</strain>
    </source>
</reference>
<keyword evidence="3" id="KW-1185">Reference proteome</keyword>
<dbReference type="SUPFAM" id="SSF51197">
    <property type="entry name" value="Clavaminate synthase-like"/>
    <property type="match status" value="1"/>
</dbReference>
<evidence type="ECO:0000313" key="2">
    <source>
        <dbReference type="EMBL" id="KAA2252998.1"/>
    </source>
</evidence>
<dbReference type="PANTHER" id="PTHR12461:SF105">
    <property type="entry name" value="HYPOXIA-INDUCIBLE FACTOR 1-ALPHA INHIBITOR"/>
    <property type="match status" value="1"/>
</dbReference>
<dbReference type="RefSeq" id="WP_149853978.1">
    <property type="nucleotide sequence ID" value="NZ_VUOB01000070.1"/>
</dbReference>
<evidence type="ECO:0000313" key="3">
    <source>
        <dbReference type="Proteomes" id="UP000323454"/>
    </source>
</evidence>
<gene>
    <name evidence="2" type="ORF">F0L68_33940</name>
</gene>
<dbReference type="PANTHER" id="PTHR12461">
    <property type="entry name" value="HYPOXIA-INDUCIBLE FACTOR 1 ALPHA INHIBITOR-RELATED"/>
    <property type="match status" value="1"/>
</dbReference>
<comment type="caution">
    <text evidence="2">The sequence shown here is derived from an EMBL/GenBank/DDBJ whole genome shotgun (WGS) entry which is preliminary data.</text>
</comment>
<dbReference type="Gene3D" id="2.60.120.10">
    <property type="entry name" value="Jelly Rolls"/>
    <property type="match status" value="1"/>
</dbReference>
<dbReference type="AlphaFoldDB" id="A0A5B2WPX7"/>
<dbReference type="Pfam" id="PF13621">
    <property type="entry name" value="Cupin_8"/>
    <property type="match status" value="1"/>
</dbReference>
<sequence>MSTAHPAAERDGLAGLPVPRLSFDEFLAFGRQALIRADVPVVITLPKDIQGLGTDGLAQRLGNMMVTLFTEPSNKQNSERWTTKDIRLAEFFEDSRYQTDPGTWNRIVSNIRDSPADVNAVLGFDAEELFDYRRSLNAANLWISHRGVFTQSHFDELENFNIALVGRKRFVLSPPGSWEYYPRSVMHGFGDKSQAFDFDDVNPARFPKLVTKLAQRRELILEPGQMLYLPLGWWHQAESLEEMNINMNFWLRDLKILRRPYVLGVALYTAAYRKLKGVYNYQPAEAASQ</sequence>
<proteinExistence type="predicted"/>
<feature type="domain" description="JmjC" evidence="1">
    <location>
        <begin position="96"/>
        <end position="268"/>
    </location>
</feature>
<dbReference type="EMBL" id="VUOB01000070">
    <property type="protein sequence ID" value="KAA2252998.1"/>
    <property type="molecule type" value="Genomic_DNA"/>
</dbReference>
<dbReference type="OrthoDB" id="9764016at2"/>
<protein>
    <submittedName>
        <fullName evidence="2">Transcription factor</fullName>
    </submittedName>
</protein>
<organism evidence="2 3">
    <name type="scientific">Solihabitans fulvus</name>
    <dbReference type="NCBI Taxonomy" id="1892852"/>
    <lineage>
        <taxon>Bacteria</taxon>
        <taxon>Bacillati</taxon>
        <taxon>Actinomycetota</taxon>
        <taxon>Actinomycetes</taxon>
        <taxon>Pseudonocardiales</taxon>
        <taxon>Pseudonocardiaceae</taxon>
        <taxon>Solihabitans</taxon>
    </lineage>
</organism>
<dbReference type="InterPro" id="IPR014710">
    <property type="entry name" value="RmlC-like_jellyroll"/>
</dbReference>
<dbReference type="PROSITE" id="PS51184">
    <property type="entry name" value="JMJC"/>
    <property type="match status" value="1"/>
</dbReference>